<dbReference type="Gene3D" id="1.20.1250.20">
    <property type="entry name" value="MFS general substrate transporter like domains"/>
    <property type="match status" value="1"/>
</dbReference>
<dbReference type="FunFam" id="1.20.1250.20:FF:000082">
    <property type="entry name" value="MFS multidrug transporter, putative"/>
    <property type="match status" value="1"/>
</dbReference>
<organism evidence="8 9">
    <name type="scientific">Aspergillus lentulus</name>
    <dbReference type="NCBI Taxonomy" id="293939"/>
    <lineage>
        <taxon>Eukaryota</taxon>
        <taxon>Fungi</taxon>
        <taxon>Dikarya</taxon>
        <taxon>Ascomycota</taxon>
        <taxon>Pezizomycotina</taxon>
        <taxon>Eurotiomycetes</taxon>
        <taxon>Eurotiomycetidae</taxon>
        <taxon>Eurotiales</taxon>
        <taxon>Aspergillaceae</taxon>
        <taxon>Aspergillus</taxon>
        <taxon>Aspergillus subgen. Fumigati</taxon>
    </lineage>
</organism>
<dbReference type="PROSITE" id="PS50850">
    <property type="entry name" value="MFS"/>
    <property type="match status" value="1"/>
</dbReference>
<dbReference type="InterPro" id="IPR036259">
    <property type="entry name" value="MFS_trans_sf"/>
</dbReference>
<dbReference type="GO" id="GO:0005886">
    <property type="term" value="C:plasma membrane"/>
    <property type="evidence" value="ECO:0007669"/>
    <property type="project" value="UniProtKB-SubCell"/>
</dbReference>
<sequence>MSFIPTTMYYASAAINAISIPGHIMFGINQVDPAIATIPSDEKHSLGKATATTAWDMINALLAASALLNIQWSRLGVRTLEEKAIIAATVLAGTLTGWRYFKVRSMPIIVDNCKATKAPAPFSHPKGPCYDPETIVLTWDGPFDPENPINWPNWKKWGVVGIGLFATFIALMNGTIITTAHYAIDEAFNIDESTFPHSYWPVTSWGIGGALFSLFLLPVMEDFGIRYVFLVVYLIYICFLIPIGVAQNFATLIVTRFFSGGCVAILANTVAGIISNVFVGNRARTVPMSMYITTYVVSSSMGPVVGASIFQFLSWRWIGYSQLIWTGVFFPLFIFALPETRGSAILRARAQKLRKEGKKAYTQDELDTTSVLQVVLKSVQRPLYMLCTESVVFVATMWSAFSMGTIYLFTQSAEQVFGELYGFDAVRSGYVQVAIVIGEILGWIFCLLTNRWYYNSALRNTEIPGTEIPEARLYQALAGGLVGVTGGMFVYAWTSYTFIPWIAPAIGLAMVGAGSTCVLVSIANYLVDAYSKYAGSAVGAIGLGENVFIAFLPMAAQSMYANLGFQWASSLLGFVSLVLAFAPVAVFIWGKDIRARSPFMKEAAEDKRRDSVVSAQAAEV</sequence>
<evidence type="ECO:0000256" key="3">
    <source>
        <dbReference type="ARBA" id="ARBA00022692"/>
    </source>
</evidence>
<dbReference type="PANTHER" id="PTHR23502:SF52">
    <property type="entry name" value="MULTIDRUG TRANSPORTER, PUTATIVE (AFU_ORTHOLOGUE AFUA_2G17730)-RELATED"/>
    <property type="match status" value="1"/>
</dbReference>
<evidence type="ECO:0000256" key="1">
    <source>
        <dbReference type="ARBA" id="ARBA00004651"/>
    </source>
</evidence>
<feature type="transmembrane region" description="Helical" evidence="6">
    <location>
        <begin position="157"/>
        <end position="182"/>
    </location>
</feature>
<feature type="transmembrane region" description="Helical" evidence="6">
    <location>
        <begin position="473"/>
        <end position="493"/>
    </location>
</feature>
<keyword evidence="5 6" id="KW-0472">Membrane</keyword>
<feature type="transmembrane region" description="Helical" evidence="6">
    <location>
        <begin position="202"/>
        <end position="220"/>
    </location>
</feature>
<evidence type="ECO:0000313" key="8">
    <source>
        <dbReference type="EMBL" id="KAF4209184.1"/>
    </source>
</evidence>
<protein>
    <recommendedName>
        <fullName evidence="7">Major facilitator superfamily (MFS) profile domain-containing protein</fullName>
    </recommendedName>
</protein>
<name>A0AAN5YWJ7_ASPLE</name>
<feature type="domain" description="Major facilitator superfamily (MFS) profile" evidence="7">
    <location>
        <begin position="159"/>
        <end position="594"/>
    </location>
</feature>
<feature type="transmembrane region" description="Helical" evidence="6">
    <location>
        <begin position="533"/>
        <end position="555"/>
    </location>
</feature>
<dbReference type="SUPFAM" id="SSF103473">
    <property type="entry name" value="MFS general substrate transporter"/>
    <property type="match status" value="1"/>
</dbReference>
<dbReference type="EMBL" id="JAAAPU010000005">
    <property type="protein sequence ID" value="KAF4209184.1"/>
    <property type="molecule type" value="Genomic_DNA"/>
</dbReference>
<keyword evidence="4 6" id="KW-1133">Transmembrane helix</keyword>
<evidence type="ECO:0000313" key="9">
    <source>
        <dbReference type="Proteomes" id="UP000649114"/>
    </source>
</evidence>
<evidence type="ECO:0000256" key="4">
    <source>
        <dbReference type="ARBA" id="ARBA00022989"/>
    </source>
</evidence>
<feature type="transmembrane region" description="Helical" evidence="6">
    <location>
        <begin position="257"/>
        <end position="279"/>
    </location>
</feature>
<feature type="transmembrane region" description="Helical" evidence="6">
    <location>
        <begin position="429"/>
        <end position="453"/>
    </location>
</feature>
<feature type="transmembrane region" description="Helical" evidence="6">
    <location>
        <begin position="227"/>
        <end position="245"/>
    </location>
</feature>
<comment type="caution">
    <text evidence="8">The sequence shown here is derived from an EMBL/GenBank/DDBJ whole genome shotgun (WGS) entry which is preliminary data.</text>
</comment>
<evidence type="ECO:0000259" key="7">
    <source>
        <dbReference type="PROSITE" id="PS50850"/>
    </source>
</evidence>
<feature type="transmembrane region" description="Helical" evidence="6">
    <location>
        <begin position="383"/>
        <end position="409"/>
    </location>
</feature>
<feature type="transmembrane region" description="Helical" evidence="6">
    <location>
        <begin position="499"/>
        <end position="526"/>
    </location>
</feature>
<dbReference type="InterPro" id="IPR020846">
    <property type="entry name" value="MFS_dom"/>
</dbReference>
<proteinExistence type="inferred from homology"/>
<dbReference type="InterPro" id="IPR011701">
    <property type="entry name" value="MFS"/>
</dbReference>
<evidence type="ECO:0000256" key="2">
    <source>
        <dbReference type="ARBA" id="ARBA00008335"/>
    </source>
</evidence>
<feature type="transmembrane region" description="Helical" evidence="6">
    <location>
        <begin position="567"/>
        <end position="590"/>
    </location>
</feature>
<keyword evidence="3 6" id="KW-0812">Transmembrane</keyword>
<comment type="subcellular location">
    <subcellularLocation>
        <location evidence="1">Cell membrane</location>
        <topology evidence="1">Multi-pass membrane protein</topology>
    </subcellularLocation>
</comment>
<feature type="transmembrane region" description="Helical" evidence="6">
    <location>
        <begin position="319"/>
        <end position="337"/>
    </location>
</feature>
<dbReference type="GO" id="GO:0022857">
    <property type="term" value="F:transmembrane transporter activity"/>
    <property type="evidence" value="ECO:0007669"/>
    <property type="project" value="InterPro"/>
</dbReference>
<dbReference type="PANTHER" id="PTHR23502">
    <property type="entry name" value="MAJOR FACILITATOR SUPERFAMILY"/>
    <property type="match status" value="1"/>
</dbReference>
<dbReference type="AlphaFoldDB" id="A0AAN5YWJ7"/>
<feature type="transmembrane region" description="Helical" evidence="6">
    <location>
        <begin position="291"/>
        <end position="313"/>
    </location>
</feature>
<reference evidence="8" key="2">
    <citation type="submission" date="2020-04" db="EMBL/GenBank/DDBJ databases">
        <authorList>
            <person name="Santos R.A.C."/>
            <person name="Steenwyk J.L."/>
            <person name="Rivero-Menendez O."/>
            <person name="Mead M.E."/>
            <person name="Silva L.P."/>
            <person name="Bastos R.W."/>
            <person name="Alastruey-Izquierdo A."/>
            <person name="Goldman G.H."/>
            <person name="Rokas A."/>
        </authorList>
    </citation>
    <scope>NUCLEOTIDE SEQUENCE</scope>
    <source>
        <strain evidence="8">CNM-CM8927</strain>
    </source>
</reference>
<comment type="similarity">
    <text evidence="2">Belongs to the major facilitator superfamily.</text>
</comment>
<evidence type="ECO:0000256" key="6">
    <source>
        <dbReference type="SAM" id="Phobius"/>
    </source>
</evidence>
<accession>A0AAN5YWJ7</accession>
<gene>
    <name evidence="8" type="ORF">CNMCM8927_007551</name>
</gene>
<dbReference type="Pfam" id="PF07690">
    <property type="entry name" value="MFS_1"/>
    <property type="match status" value="1"/>
</dbReference>
<dbReference type="Proteomes" id="UP000649114">
    <property type="component" value="Unassembled WGS sequence"/>
</dbReference>
<reference evidence="8" key="1">
    <citation type="journal article" date="2020" name="bioRxiv">
        <title>Genomic and phenotypic heterogeneity of clinical isolates of the human pathogens Aspergillus fumigatus, Aspergillus lentulus and Aspergillus fumigatiaffinis.</title>
        <authorList>
            <person name="dos Santos R.A.C."/>
            <person name="Steenwyk J.L."/>
            <person name="Rivero-Menendez O."/>
            <person name="Mead M.E."/>
            <person name="Silva L.P."/>
            <person name="Bastos R.W."/>
            <person name="Alastruey-Izquierdo A."/>
            <person name="Goldman G.H."/>
            <person name="Rokas A."/>
        </authorList>
    </citation>
    <scope>NUCLEOTIDE SEQUENCE</scope>
    <source>
        <strain evidence="8">CNM-CM8927</strain>
    </source>
</reference>
<evidence type="ECO:0000256" key="5">
    <source>
        <dbReference type="ARBA" id="ARBA00023136"/>
    </source>
</evidence>